<gene>
    <name evidence="2" type="ORF">ORQ98_23940</name>
</gene>
<feature type="domain" description="DUF6895" evidence="1">
    <location>
        <begin position="46"/>
        <end position="321"/>
    </location>
</feature>
<organism evidence="2 3">
    <name type="scientific">Spartinivicinus poritis</name>
    <dbReference type="NCBI Taxonomy" id="2994640"/>
    <lineage>
        <taxon>Bacteria</taxon>
        <taxon>Pseudomonadati</taxon>
        <taxon>Pseudomonadota</taxon>
        <taxon>Gammaproteobacteria</taxon>
        <taxon>Oceanospirillales</taxon>
        <taxon>Zooshikellaceae</taxon>
        <taxon>Spartinivicinus</taxon>
    </lineage>
</organism>
<dbReference type="EMBL" id="JAPMOU010000049">
    <property type="protein sequence ID" value="MDE1465019.1"/>
    <property type="molecule type" value="Genomic_DNA"/>
</dbReference>
<evidence type="ECO:0000313" key="2">
    <source>
        <dbReference type="EMBL" id="MDE1465019.1"/>
    </source>
</evidence>
<keyword evidence="3" id="KW-1185">Reference proteome</keyword>
<comment type="caution">
    <text evidence="2">The sequence shown here is derived from an EMBL/GenBank/DDBJ whole genome shotgun (WGS) entry which is preliminary data.</text>
</comment>
<dbReference type="Pfam" id="PF21836">
    <property type="entry name" value="DUF6895"/>
    <property type="match status" value="1"/>
</dbReference>
<protein>
    <recommendedName>
        <fullName evidence="1">DUF6895 domain-containing protein</fullName>
    </recommendedName>
</protein>
<proteinExistence type="predicted"/>
<accession>A0ABT5UF61</accession>
<reference evidence="2 3" key="1">
    <citation type="submission" date="2022-11" db="EMBL/GenBank/DDBJ databases">
        <title>Spartinivicinus poritis sp. nov., isolated from scleractinian coral Porites lutea.</title>
        <authorList>
            <person name="Zhang G."/>
            <person name="Cai L."/>
            <person name="Wei Q."/>
        </authorList>
    </citation>
    <scope>NUCLEOTIDE SEQUENCE [LARGE SCALE GENOMIC DNA]</scope>
    <source>
        <strain evidence="2 3">A2-2</strain>
    </source>
</reference>
<evidence type="ECO:0000259" key="1">
    <source>
        <dbReference type="Pfam" id="PF21836"/>
    </source>
</evidence>
<dbReference type="Proteomes" id="UP001528823">
    <property type="component" value="Unassembled WGS sequence"/>
</dbReference>
<dbReference type="RefSeq" id="WP_274691329.1">
    <property type="nucleotide sequence ID" value="NZ_JAPMOU010000049.1"/>
</dbReference>
<evidence type="ECO:0000313" key="3">
    <source>
        <dbReference type="Proteomes" id="UP001528823"/>
    </source>
</evidence>
<name>A0ABT5UF61_9GAMM</name>
<dbReference type="InterPro" id="IPR054190">
    <property type="entry name" value="DUF6895"/>
</dbReference>
<sequence length="448" mass="51942">MILLTGSLCYLVLEAKQLNVLETDNEYDLMNHIIDDIDHMIVCADRWIEARIDYFSPLGNWQDKKDRFLRRKAFAEAAIYMYVTEQLDGRPKNNQMRGFFIDFVNQKEFRDLVLRKANQLLLYGAAVNYVKTIGHLSQATEAAVLKVLSRKPVWAVERVPNRILDLWNFIEVFGYVNKVADVKSIINLSCLNHQLDVIDSTLHDVYAFTHVLLFYYNFGVFNIQIKNEKLTTDIESCLIGLVMRYCAENNFDVVLELLYVGALHKQLPRWLVEYVFVQLQRQQQADGIVRGPDNPDKSSLTGKSDDYIIWAENYHTVLVSASTFRVIRKNWVDIDLQVSDERRLLDAGNFNLLEQCGHVLFALSRYELPLAICLLKELIGEGSKCKLVNEMVSYCKDYIEQQKDEEGNYGYWSDERELFCLNGGTKEQFKQELADPITDMCRELATEV</sequence>